<reference evidence="1" key="1">
    <citation type="submission" date="2021-10" db="EMBL/GenBank/DDBJ databases">
        <title>Melipona bicolor Genome sequencing and assembly.</title>
        <authorList>
            <person name="Araujo N.S."/>
            <person name="Arias M.C."/>
        </authorList>
    </citation>
    <scope>NUCLEOTIDE SEQUENCE</scope>
    <source>
        <strain evidence="1">USP_2M_L1-L4_2017</strain>
        <tissue evidence="1">Whole body</tissue>
    </source>
</reference>
<organism evidence="1 2">
    <name type="scientific">Melipona bicolor</name>
    <dbReference type="NCBI Taxonomy" id="60889"/>
    <lineage>
        <taxon>Eukaryota</taxon>
        <taxon>Metazoa</taxon>
        <taxon>Ecdysozoa</taxon>
        <taxon>Arthropoda</taxon>
        <taxon>Hexapoda</taxon>
        <taxon>Insecta</taxon>
        <taxon>Pterygota</taxon>
        <taxon>Neoptera</taxon>
        <taxon>Endopterygota</taxon>
        <taxon>Hymenoptera</taxon>
        <taxon>Apocrita</taxon>
        <taxon>Aculeata</taxon>
        <taxon>Apoidea</taxon>
        <taxon>Anthophila</taxon>
        <taxon>Apidae</taxon>
        <taxon>Melipona</taxon>
    </lineage>
</organism>
<evidence type="ECO:0000313" key="2">
    <source>
        <dbReference type="Proteomes" id="UP001177670"/>
    </source>
</evidence>
<sequence>MSGAKLALLLVNEIRLVHRKEQCYVYISGVYAHGKVSLSDVERRYIVKKGGGWNGGGGTSVGGECGDGGGGSLGSGGGGISTSQSDSKDGVARCGGAELQCRFSRGLVRLFGQQLRFALRNHRLFSIN</sequence>
<keyword evidence="2" id="KW-1185">Reference proteome</keyword>
<protein>
    <submittedName>
        <fullName evidence="1">Uncharacterized protein</fullName>
    </submittedName>
</protein>
<evidence type="ECO:0000313" key="1">
    <source>
        <dbReference type="EMBL" id="KAK1125332.1"/>
    </source>
</evidence>
<gene>
    <name evidence="1" type="ORF">K0M31_005702</name>
</gene>
<comment type="caution">
    <text evidence="1">The sequence shown here is derived from an EMBL/GenBank/DDBJ whole genome shotgun (WGS) entry which is preliminary data.</text>
</comment>
<dbReference type="EMBL" id="JAHYIQ010000016">
    <property type="protein sequence ID" value="KAK1125332.1"/>
    <property type="molecule type" value="Genomic_DNA"/>
</dbReference>
<dbReference type="Proteomes" id="UP001177670">
    <property type="component" value="Unassembled WGS sequence"/>
</dbReference>
<name>A0AA40FU37_9HYME</name>
<accession>A0AA40FU37</accession>
<dbReference type="AlphaFoldDB" id="A0AA40FU37"/>
<proteinExistence type="predicted"/>